<dbReference type="Proteomes" id="UP000077684">
    <property type="component" value="Unassembled WGS sequence"/>
</dbReference>
<accession>A0A8X7SSQ6</accession>
<protein>
    <submittedName>
        <fullName evidence="1">Uncharacterized protein</fullName>
    </submittedName>
</protein>
<reference evidence="1" key="2">
    <citation type="journal article" date="2019" name="IMA Fungus">
        <title>Genome sequencing and comparison of five Tilletia species to identify candidate genes for the detection of regulated species infecting wheat.</title>
        <authorList>
            <person name="Nguyen H.D.T."/>
            <person name="Sultana T."/>
            <person name="Kesanakurti P."/>
            <person name="Hambleton S."/>
        </authorList>
    </citation>
    <scope>NUCLEOTIDE SEQUENCE</scope>
    <source>
        <strain evidence="1">DAOMC 236426</strain>
    </source>
</reference>
<evidence type="ECO:0000313" key="2">
    <source>
        <dbReference type="Proteomes" id="UP000077684"/>
    </source>
</evidence>
<gene>
    <name evidence="1" type="ORF">A4X06_0g9012</name>
</gene>
<sequence>MVPPRITTRRGDVVAKVTDKVMHGKNKQRNYEDDEQLPRKRVRAPLPGSFIVWGTMIQPRSASVPPLTFTFLNKPSNAQLEFRVVVLDPELQATNAYRSTTRMMPTADAALLSASRYLEEHRQEKNVDKLFDD</sequence>
<dbReference type="EMBL" id="LWDE02002293">
    <property type="protein sequence ID" value="KAE8238056.1"/>
    <property type="molecule type" value="Genomic_DNA"/>
</dbReference>
<dbReference type="AlphaFoldDB" id="A0A8X7SSQ6"/>
<keyword evidence="2" id="KW-1185">Reference proteome</keyword>
<comment type="caution">
    <text evidence="1">The sequence shown here is derived from an EMBL/GenBank/DDBJ whole genome shotgun (WGS) entry which is preliminary data.</text>
</comment>
<proteinExistence type="predicted"/>
<reference evidence="1" key="1">
    <citation type="submission" date="2016-04" db="EMBL/GenBank/DDBJ databases">
        <authorList>
            <person name="Nguyen H.D."/>
            <person name="Samba Siva P."/>
            <person name="Cullis J."/>
            <person name="Levesque C.A."/>
            <person name="Hambleton S."/>
        </authorList>
    </citation>
    <scope>NUCLEOTIDE SEQUENCE</scope>
    <source>
        <strain evidence="1">DAOMC 236426</strain>
    </source>
</reference>
<organism evidence="1 2">
    <name type="scientific">Tilletia controversa</name>
    <name type="common">dwarf bunt fungus</name>
    <dbReference type="NCBI Taxonomy" id="13291"/>
    <lineage>
        <taxon>Eukaryota</taxon>
        <taxon>Fungi</taxon>
        <taxon>Dikarya</taxon>
        <taxon>Basidiomycota</taxon>
        <taxon>Ustilaginomycotina</taxon>
        <taxon>Exobasidiomycetes</taxon>
        <taxon>Tilletiales</taxon>
        <taxon>Tilletiaceae</taxon>
        <taxon>Tilletia</taxon>
    </lineage>
</organism>
<evidence type="ECO:0000313" key="1">
    <source>
        <dbReference type="EMBL" id="KAE8238056.1"/>
    </source>
</evidence>
<name>A0A8X7SSQ6_9BASI</name>